<dbReference type="PANTHER" id="PTHR12428:SF65">
    <property type="entry name" value="CYTOCHROME C OXIDASE ASSEMBLY PROTEIN COX18, MITOCHONDRIAL"/>
    <property type="match status" value="1"/>
</dbReference>
<gene>
    <name evidence="8" type="ORF">HERILL_LOCUS5346</name>
</gene>
<feature type="transmembrane region" description="Helical" evidence="6">
    <location>
        <begin position="162"/>
        <end position="181"/>
    </location>
</feature>
<dbReference type="OrthoDB" id="2148490at2759"/>
<dbReference type="PANTHER" id="PTHR12428">
    <property type="entry name" value="OXA1"/>
    <property type="match status" value="1"/>
</dbReference>
<comment type="similarity">
    <text evidence="5">Belongs to the OXA1/ALB3/YidC family.</text>
</comment>
<comment type="subcellular location">
    <subcellularLocation>
        <location evidence="1 5">Membrane</location>
        <topology evidence="1 5">Multi-pass membrane protein</topology>
    </subcellularLocation>
</comment>
<dbReference type="GO" id="GO:0032979">
    <property type="term" value="P:protein insertion into mitochondrial inner membrane from matrix"/>
    <property type="evidence" value="ECO:0007669"/>
    <property type="project" value="TreeGrafter"/>
</dbReference>
<dbReference type="AlphaFoldDB" id="A0A7R8UKD7"/>
<feature type="transmembrane region" description="Helical" evidence="6">
    <location>
        <begin position="16"/>
        <end position="38"/>
    </location>
</feature>
<keyword evidence="3 6" id="KW-1133">Transmembrane helix</keyword>
<dbReference type="CDD" id="cd20069">
    <property type="entry name" value="5TM_Oxa1-like"/>
    <property type="match status" value="1"/>
</dbReference>
<evidence type="ECO:0000313" key="8">
    <source>
        <dbReference type="EMBL" id="CAD7082300.1"/>
    </source>
</evidence>
<feature type="transmembrane region" description="Helical" evidence="6">
    <location>
        <begin position="106"/>
        <end position="126"/>
    </location>
</feature>
<dbReference type="InParanoid" id="A0A7R8UKD7"/>
<evidence type="ECO:0000256" key="5">
    <source>
        <dbReference type="RuleBase" id="RU003945"/>
    </source>
</evidence>
<dbReference type="EMBL" id="LR899010">
    <property type="protein sequence ID" value="CAD7082300.1"/>
    <property type="molecule type" value="Genomic_DNA"/>
</dbReference>
<accession>A0A7R8UKD7</accession>
<dbReference type="InterPro" id="IPR001708">
    <property type="entry name" value="YidC/ALB3/OXA1/COX18"/>
</dbReference>
<organism evidence="8 9">
    <name type="scientific">Hermetia illucens</name>
    <name type="common">Black soldier fly</name>
    <dbReference type="NCBI Taxonomy" id="343691"/>
    <lineage>
        <taxon>Eukaryota</taxon>
        <taxon>Metazoa</taxon>
        <taxon>Ecdysozoa</taxon>
        <taxon>Arthropoda</taxon>
        <taxon>Hexapoda</taxon>
        <taxon>Insecta</taxon>
        <taxon>Pterygota</taxon>
        <taxon>Neoptera</taxon>
        <taxon>Endopterygota</taxon>
        <taxon>Diptera</taxon>
        <taxon>Brachycera</taxon>
        <taxon>Stratiomyomorpha</taxon>
        <taxon>Stratiomyidae</taxon>
        <taxon>Hermetiinae</taxon>
        <taxon>Hermetia</taxon>
    </lineage>
</organism>
<evidence type="ECO:0000256" key="4">
    <source>
        <dbReference type="ARBA" id="ARBA00023136"/>
    </source>
</evidence>
<dbReference type="FunCoup" id="A0A7R8UKD7">
    <property type="interactions" value="649"/>
</dbReference>
<dbReference type="Pfam" id="PF02096">
    <property type="entry name" value="60KD_IMP"/>
    <property type="match status" value="1"/>
</dbReference>
<dbReference type="Proteomes" id="UP000594454">
    <property type="component" value="Chromosome 2"/>
</dbReference>
<evidence type="ECO:0000256" key="6">
    <source>
        <dbReference type="SAM" id="Phobius"/>
    </source>
</evidence>
<feature type="domain" description="Membrane insertase YidC/Oxa/ALB C-terminal" evidence="7">
    <location>
        <begin position="16"/>
        <end position="234"/>
    </location>
</feature>
<name>A0A7R8UKD7_HERIL</name>
<keyword evidence="9" id="KW-1185">Reference proteome</keyword>
<protein>
    <recommendedName>
        <fullName evidence="7">Membrane insertase YidC/Oxa/ALB C-terminal domain-containing protein</fullName>
    </recommendedName>
</protein>
<keyword evidence="4 6" id="KW-0472">Membrane</keyword>
<feature type="transmembrane region" description="Helical" evidence="6">
    <location>
        <begin position="193"/>
        <end position="212"/>
    </location>
</feature>
<keyword evidence="2 5" id="KW-0812">Transmembrane</keyword>
<evidence type="ECO:0000313" key="9">
    <source>
        <dbReference type="Proteomes" id="UP000594454"/>
    </source>
</evidence>
<sequence>MQEGLVQIHDFTGLPWWASIIFSTFLFRTVVTLPLAVYQNKITSRLENLTLEMPAIVEELKKETAFAMKKYNWTQQQARQIYNRSLKKQWNNLIVRDNCHPAKTLIVLWGQIPLWIFQSVAIRNLVYMLPDPNLLQTKLIFTELTIGGFGWIPNLTEVDSSYILPIVLGLVNLSIIQMQSALRTRPPTRLQRYVTNAFRVLSVGMIPIASSVPSALCLYWVSSSVYGLIQNLILISPRVKRLIGIPLTKSEIQNPYERLTESFKKQIGLSDSNSKSGSAS</sequence>
<proteinExistence type="inferred from homology"/>
<evidence type="ECO:0000256" key="2">
    <source>
        <dbReference type="ARBA" id="ARBA00022692"/>
    </source>
</evidence>
<dbReference type="GO" id="GO:0032977">
    <property type="term" value="F:membrane insertase activity"/>
    <property type="evidence" value="ECO:0007669"/>
    <property type="project" value="InterPro"/>
</dbReference>
<evidence type="ECO:0000256" key="1">
    <source>
        <dbReference type="ARBA" id="ARBA00004141"/>
    </source>
</evidence>
<reference evidence="8 9" key="1">
    <citation type="submission" date="2020-11" db="EMBL/GenBank/DDBJ databases">
        <authorList>
            <person name="Wallbank WR R."/>
            <person name="Pardo Diaz C."/>
            <person name="Kozak K."/>
            <person name="Martin S."/>
            <person name="Jiggins C."/>
            <person name="Moest M."/>
            <person name="Warren A I."/>
            <person name="Generalovic N T."/>
            <person name="Byers J.R.P. K."/>
            <person name="Montejo-Kovacevich G."/>
            <person name="Yen C E."/>
        </authorList>
    </citation>
    <scope>NUCLEOTIDE SEQUENCE [LARGE SCALE GENOMIC DNA]</scope>
</reference>
<evidence type="ECO:0000256" key="3">
    <source>
        <dbReference type="ARBA" id="ARBA00022989"/>
    </source>
</evidence>
<dbReference type="GO" id="GO:0005743">
    <property type="term" value="C:mitochondrial inner membrane"/>
    <property type="evidence" value="ECO:0007669"/>
    <property type="project" value="TreeGrafter"/>
</dbReference>
<dbReference type="GO" id="GO:0033617">
    <property type="term" value="P:mitochondrial respiratory chain complex IV assembly"/>
    <property type="evidence" value="ECO:0007669"/>
    <property type="project" value="TreeGrafter"/>
</dbReference>
<dbReference type="InterPro" id="IPR028055">
    <property type="entry name" value="YidC/Oxa/ALB_C"/>
</dbReference>
<evidence type="ECO:0000259" key="7">
    <source>
        <dbReference type="Pfam" id="PF02096"/>
    </source>
</evidence>